<dbReference type="PANTHER" id="PTHR33841">
    <property type="entry name" value="DNA METHYLTRANSFERASE YEEA-RELATED"/>
    <property type="match status" value="1"/>
</dbReference>
<keyword evidence="8" id="KW-1185">Reference proteome</keyword>
<dbReference type="GO" id="GO:0032259">
    <property type="term" value="P:methylation"/>
    <property type="evidence" value="ECO:0007669"/>
    <property type="project" value="UniProtKB-KW"/>
</dbReference>
<feature type="domain" description="Type II methyltransferase M.TaqI-like" evidence="6">
    <location>
        <begin position="149"/>
        <end position="297"/>
    </location>
</feature>
<keyword evidence="4" id="KW-0949">S-adenosyl-L-methionine</keyword>
<dbReference type="STRING" id="760192.Halhy_3227"/>
<evidence type="ECO:0000313" key="8">
    <source>
        <dbReference type="Proteomes" id="UP000008461"/>
    </source>
</evidence>
<dbReference type="InterPro" id="IPR002052">
    <property type="entry name" value="DNA_methylase_N6_adenine_CS"/>
</dbReference>
<dbReference type="Pfam" id="PF07669">
    <property type="entry name" value="Eco57I"/>
    <property type="match status" value="1"/>
</dbReference>
<keyword evidence="2 7" id="KW-0489">Methyltransferase</keyword>
<dbReference type="AlphaFoldDB" id="F4KS00"/>
<evidence type="ECO:0000313" key="7">
    <source>
        <dbReference type="EMBL" id="AEE51087.1"/>
    </source>
</evidence>
<dbReference type="OrthoDB" id="9814572at2"/>
<reference key="2">
    <citation type="submission" date="2011-04" db="EMBL/GenBank/DDBJ databases">
        <title>Complete sequence of chromosome of Haliscomenobacter hydrossis DSM 1100.</title>
        <authorList>
            <consortium name="US DOE Joint Genome Institute (JGI-PGF)"/>
            <person name="Lucas S."/>
            <person name="Han J."/>
            <person name="Lapidus A."/>
            <person name="Bruce D."/>
            <person name="Goodwin L."/>
            <person name="Pitluck S."/>
            <person name="Peters L."/>
            <person name="Kyrpides N."/>
            <person name="Mavromatis K."/>
            <person name="Ivanova N."/>
            <person name="Ovchinnikova G."/>
            <person name="Pagani I."/>
            <person name="Daligault H."/>
            <person name="Detter J.C."/>
            <person name="Han C."/>
            <person name="Land M."/>
            <person name="Hauser L."/>
            <person name="Markowitz V."/>
            <person name="Cheng J.-F."/>
            <person name="Hugenholtz P."/>
            <person name="Woyke T."/>
            <person name="Wu D."/>
            <person name="Verbarg S."/>
            <person name="Frueling A."/>
            <person name="Brambilla E."/>
            <person name="Klenk H.-P."/>
            <person name="Eisen J.A."/>
        </authorList>
    </citation>
    <scope>NUCLEOTIDE SEQUENCE</scope>
    <source>
        <strain>DSM 1100</strain>
    </source>
</reference>
<dbReference type="PROSITE" id="PS00092">
    <property type="entry name" value="N6_MTASE"/>
    <property type="match status" value="1"/>
</dbReference>
<reference evidence="7 8" key="1">
    <citation type="journal article" date="2011" name="Stand. Genomic Sci.">
        <title>Complete genome sequence of Haliscomenobacter hydrossis type strain (O).</title>
        <authorList>
            <consortium name="US DOE Joint Genome Institute (JGI-PGF)"/>
            <person name="Daligault H."/>
            <person name="Lapidus A."/>
            <person name="Zeytun A."/>
            <person name="Nolan M."/>
            <person name="Lucas S."/>
            <person name="Del Rio T.G."/>
            <person name="Tice H."/>
            <person name="Cheng J.F."/>
            <person name="Tapia R."/>
            <person name="Han C."/>
            <person name="Goodwin L."/>
            <person name="Pitluck S."/>
            <person name="Liolios K."/>
            <person name="Pagani I."/>
            <person name="Ivanova N."/>
            <person name="Huntemann M."/>
            <person name="Mavromatis K."/>
            <person name="Mikhailova N."/>
            <person name="Pati A."/>
            <person name="Chen A."/>
            <person name="Palaniappan K."/>
            <person name="Land M."/>
            <person name="Hauser L."/>
            <person name="Brambilla E.M."/>
            <person name="Rohde M."/>
            <person name="Verbarg S."/>
            <person name="Goker M."/>
            <person name="Bristow J."/>
            <person name="Eisen J.A."/>
            <person name="Markowitz V."/>
            <person name="Hugenholtz P."/>
            <person name="Kyrpides N.C."/>
            <person name="Klenk H.P."/>
            <person name="Woyke T."/>
        </authorList>
    </citation>
    <scope>NUCLEOTIDE SEQUENCE [LARGE SCALE GENOMIC DNA]</scope>
    <source>
        <strain evidence="8">ATCC 27775 / DSM 1100 / LMG 10767 / O</strain>
    </source>
</reference>
<proteinExistence type="predicted"/>
<dbReference type="PRINTS" id="PR00507">
    <property type="entry name" value="N12N6MTFRASE"/>
</dbReference>
<evidence type="ECO:0000256" key="2">
    <source>
        <dbReference type="ARBA" id="ARBA00022603"/>
    </source>
</evidence>
<dbReference type="KEGG" id="hhy:Halhy_3227"/>
<dbReference type="HOGENOM" id="CLU_030414_0_0_10"/>
<evidence type="ECO:0000256" key="1">
    <source>
        <dbReference type="ARBA" id="ARBA00011900"/>
    </source>
</evidence>
<gene>
    <name evidence="7" type="ordered locus">Halhy_3227</name>
</gene>
<dbReference type="Gene3D" id="3.40.50.150">
    <property type="entry name" value="Vaccinia Virus protein VP39"/>
    <property type="match status" value="1"/>
</dbReference>
<organism evidence="7 8">
    <name type="scientific">Haliscomenobacter hydrossis (strain ATCC 27775 / DSM 1100 / LMG 10767 / O)</name>
    <dbReference type="NCBI Taxonomy" id="760192"/>
    <lineage>
        <taxon>Bacteria</taxon>
        <taxon>Pseudomonadati</taxon>
        <taxon>Bacteroidota</taxon>
        <taxon>Saprospiria</taxon>
        <taxon>Saprospirales</taxon>
        <taxon>Haliscomenobacteraceae</taxon>
        <taxon>Haliscomenobacter</taxon>
    </lineage>
</organism>
<evidence type="ECO:0000259" key="6">
    <source>
        <dbReference type="Pfam" id="PF07669"/>
    </source>
</evidence>
<sequence length="621" mass="72073">MNNAIFTYLKSYSTDPFKVDRLIISAFLYSLDLQNTGNQFLQQYIIQKEDDDNQNLKEFLSIHLFTEIEELIRVFEFVISPEDKILTGAIYTPKNIRDYIFEQCFEHTDDLNNVKICDPACGCGGFLYTAAKTIHDQTGKSYQTIFVDNIYGLDVQMYAINRSKLLLTLLGLTEGENADFEFNLDLGNALNFKWAGHYPNFQGFDIVVGNPPYVCSRNIDDESKELIFDWKVSESGHPDLYIPFFQIGIENLRPQGVLGFITMNTFFKSVNGRALRQYFEDQALALKILDFGGNQVFQNKSTYTCICIIRKCESQTVEYAQGNEESLTENVPFQRISYKRLNHKNGWNLQQNDLLNRIEEAGPAFGDLYRTRNGIATLMNHIYIFDGAREDEEFYYLQNGAEYPIEKGICKEIINPNKFTQAKCIDELRQKAIFPYEFDAEGAARLISQEDFKDRYPCAYRYMEAKKDVLAKRDKGKGKYENWYAYGRNQSLEKYSNKLFFPHITPHIPHYTISQEEDLLFYNGIAVVSEDEKELHFLKKLMSSDLFWFYVVNSSKPYGSGFFSLSRNYIKNFGIAEFAEDEKREFIESNQDQANEILADKYKVALPFSKLKVMLTETLSF</sequence>
<dbReference type="RefSeq" id="WP_013765628.1">
    <property type="nucleotide sequence ID" value="NC_015510.1"/>
</dbReference>
<dbReference type="Proteomes" id="UP000008461">
    <property type="component" value="Chromosome"/>
</dbReference>
<evidence type="ECO:0000256" key="4">
    <source>
        <dbReference type="ARBA" id="ARBA00022691"/>
    </source>
</evidence>
<dbReference type="GO" id="GO:0009007">
    <property type="term" value="F:site-specific DNA-methyltransferase (adenine-specific) activity"/>
    <property type="evidence" value="ECO:0007669"/>
    <property type="project" value="UniProtKB-EC"/>
</dbReference>
<dbReference type="eggNOG" id="COG0827">
    <property type="taxonomic scope" value="Bacteria"/>
</dbReference>
<evidence type="ECO:0000256" key="3">
    <source>
        <dbReference type="ARBA" id="ARBA00022679"/>
    </source>
</evidence>
<dbReference type="GO" id="GO:0006304">
    <property type="term" value="P:DNA modification"/>
    <property type="evidence" value="ECO:0007669"/>
    <property type="project" value="InterPro"/>
</dbReference>
<comment type="catalytic activity">
    <reaction evidence="5">
        <text>a 2'-deoxyadenosine in DNA + S-adenosyl-L-methionine = an N(6)-methyl-2'-deoxyadenosine in DNA + S-adenosyl-L-homocysteine + H(+)</text>
        <dbReference type="Rhea" id="RHEA:15197"/>
        <dbReference type="Rhea" id="RHEA-COMP:12418"/>
        <dbReference type="Rhea" id="RHEA-COMP:12419"/>
        <dbReference type="ChEBI" id="CHEBI:15378"/>
        <dbReference type="ChEBI" id="CHEBI:57856"/>
        <dbReference type="ChEBI" id="CHEBI:59789"/>
        <dbReference type="ChEBI" id="CHEBI:90615"/>
        <dbReference type="ChEBI" id="CHEBI:90616"/>
        <dbReference type="EC" id="2.1.1.72"/>
    </reaction>
</comment>
<dbReference type="SUPFAM" id="SSF53335">
    <property type="entry name" value="S-adenosyl-L-methionine-dependent methyltransferases"/>
    <property type="match status" value="1"/>
</dbReference>
<dbReference type="PANTHER" id="PTHR33841:SF1">
    <property type="entry name" value="DNA METHYLTRANSFERASE A"/>
    <property type="match status" value="1"/>
</dbReference>
<protein>
    <recommendedName>
        <fullName evidence="1">site-specific DNA-methyltransferase (adenine-specific)</fullName>
        <ecNumber evidence="1">2.1.1.72</ecNumber>
    </recommendedName>
</protein>
<keyword evidence="3" id="KW-0808">Transferase</keyword>
<dbReference type="InterPro" id="IPR050953">
    <property type="entry name" value="N4_N6_ade-DNA_methylase"/>
</dbReference>
<name>F4KS00_HALH1</name>
<dbReference type="InterPro" id="IPR029063">
    <property type="entry name" value="SAM-dependent_MTases_sf"/>
</dbReference>
<dbReference type="EMBL" id="CP002691">
    <property type="protein sequence ID" value="AEE51087.1"/>
    <property type="molecule type" value="Genomic_DNA"/>
</dbReference>
<evidence type="ECO:0000256" key="5">
    <source>
        <dbReference type="ARBA" id="ARBA00047942"/>
    </source>
</evidence>
<accession>F4KS00</accession>
<dbReference type="InterPro" id="IPR011639">
    <property type="entry name" value="MethylTrfase_TaqI-like_dom"/>
</dbReference>
<dbReference type="REBASE" id="35652">
    <property type="entry name" value="M.Hhy1100ORF3227P"/>
</dbReference>
<dbReference type="EC" id="2.1.1.72" evidence="1"/>
<dbReference type="GO" id="GO:0003676">
    <property type="term" value="F:nucleic acid binding"/>
    <property type="evidence" value="ECO:0007669"/>
    <property type="project" value="InterPro"/>
</dbReference>